<organism evidence="2 3">
    <name type="scientific">Eumeta variegata</name>
    <name type="common">Bagworm moth</name>
    <name type="synonym">Eumeta japonica</name>
    <dbReference type="NCBI Taxonomy" id="151549"/>
    <lineage>
        <taxon>Eukaryota</taxon>
        <taxon>Metazoa</taxon>
        <taxon>Ecdysozoa</taxon>
        <taxon>Arthropoda</taxon>
        <taxon>Hexapoda</taxon>
        <taxon>Insecta</taxon>
        <taxon>Pterygota</taxon>
        <taxon>Neoptera</taxon>
        <taxon>Endopterygota</taxon>
        <taxon>Lepidoptera</taxon>
        <taxon>Glossata</taxon>
        <taxon>Ditrysia</taxon>
        <taxon>Tineoidea</taxon>
        <taxon>Psychidae</taxon>
        <taxon>Oiketicinae</taxon>
        <taxon>Eumeta</taxon>
    </lineage>
</organism>
<dbReference type="EMBL" id="BGZK01001281">
    <property type="protein sequence ID" value="GBP76210.1"/>
    <property type="molecule type" value="Genomic_DNA"/>
</dbReference>
<sequence>MLRGLRSRGRRGSAHLSAAQQHATTNRPRTAPSLNCRPMTTSARAEYCARMTPAAAPLLRATCLRRRPRPAARPAPVHTEHGVHAVGIALQFTLHTYNFKSGYELSGKRDKKTHIGI</sequence>
<evidence type="ECO:0000313" key="3">
    <source>
        <dbReference type="Proteomes" id="UP000299102"/>
    </source>
</evidence>
<comment type="caution">
    <text evidence="2">The sequence shown here is derived from an EMBL/GenBank/DDBJ whole genome shotgun (WGS) entry which is preliminary data.</text>
</comment>
<feature type="compositionally biased region" description="Basic residues" evidence="1">
    <location>
        <begin position="1"/>
        <end position="13"/>
    </location>
</feature>
<proteinExistence type="predicted"/>
<dbReference type="Proteomes" id="UP000299102">
    <property type="component" value="Unassembled WGS sequence"/>
</dbReference>
<reference evidence="2 3" key="1">
    <citation type="journal article" date="2019" name="Commun. Biol.">
        <title>The bagworm genome reveals a unique fibroin gene that provides high tensile strength.</title>
        <authorList>
            <person name="Kono N."/>
            <person name="Nakamura H."/>
            <person name="Ohtoshi R."/>
            <person name="Tomita M."/>
            <person name="Numata K."/>
            <person name="Arakawa K."/>
        </authorList>
    </citation>
    <scope>NUCLEOTIDE SEQUENCE [LARGE SCALE GENOMIC DNA]</scope>
</reference>
<dbReference type="AlphaFoldDB" id="A0A4C1YM84"/>
<protein>
    <submittedName>
        <fullName evidence="2">Uncharacterized protein</fullName>
    </submittedName>
</protein>
<accession>A0A4C1YM84</accession>
<name>A0A4C1YM84_EUMVA</name>
<keyword evidence="3" id="KW-1185">Reference proteome</keyword>
<gene>
    <name evidence="2" type="ORF">EVAR_74692_1</name>
</gene>
<evidence type="ECO:0000256" key="1">
    <source>
        <dbReference type="SAM" id="MobiDB-lite"/>
    </source>
</evidence>
<feature type="region of interest" description="Disordered" evidence="1">
    <location>
        <begin position="1"/>
        <end position="36"/>
    </location>
</feature>
<evidence type="ECO:0000313" key="2">
    <source>
        <dbReference type="EMBL" id="GBP76210.1"/>
    </source>
</evidence>